<name>A0ABW0A9K2_9ACTN</name>
<keyword evidence="3" id="KW-1185">Reference proteome</keyword>
<feature type="compositionally biased region" description="Pro residues" evidence="1">
    <location>
        <begin position="363"/>
        <end position="379"/>
    </location>
</feature>
<organism evidence="2 3">
    <name type="scientific">Streptomyces aureoversilis</name>
    <dbReference type="NCBI Taxonomy" id="67277"/>
    <lineage>
        <taxon>Bacteria</taxon>
        <taxon>Bacillati</taxon>
        <taxon>Actinomycetota</taxon>
        <taxon>Actinomycetes</taxon>
        <taxon>Kitasatosporales</taxon>
        <taxon>Streptomycetaceae</taxon>
        <taxon>Streptomyces</taxon>
    </lineage>
</organism>
<evidence type="ECO:0000256" key="1">
    <source>
        <dbReference type="SAM" id="MobiDB-lite"/>
    </source>
</evidence>
<dbReference type="EMBL" id="JBHSKJ010000026">
    <property type="protein sequence ID" value="MFC5149406.1"/>
    <property type="molecule type" value="Genomic_DNA"/>
</dbReference>
<accession>A0ABW0A9K2</accession>
<evidence type="ECO:0000313" key="3">
    <source>
        <dbReference type="Proteomes" id="UP001596222"/>
    </source>
</evidence>
<sequence>MGEETEVPVNSEMRGETWRVRISTSGGDVLGAGILLAADAVLTCAHVIPSGPRDPTFPADPTSPAGPTGPTGSVLVELVGVPGARPVAARVADGCWVPELEDSRGDVALLTLDEPQDARHAAPLHRVAPSRGRTVWMCGFPSTRELKDGVWFRATLAGPSGPRGEWVQMFPVTPEETVRPGFSGAAVTDAETHRVLGMVVSRYDDRSSAAPADQRLHLSYMIPIETVVRHLPAIARYVSGERGNGLPSVPRSAARDRDFARWLARWFAAAEGTRRVEAIVIKKGEAVRSATLSRAVALADRELPADGPAPADGPTGRTGHTRSGGPDGSGNRSDGPGALPGGPGTFHQDRKQLCEQPAQPTQPTQPPHQAAPPAAPAPRPAGSESAGSKPAGHRPAGLRPPAPRNAPPPGTPPDPRPGPRPHANGASRRPPSAYETEDDVLPPLGSVDLALDVSGETVARVAERIADRLGLRAADDEESPVGRLGAARSVPLTIVAEGVDYAADPLALVEFTGLLATRGARLLLVFRNPESQSLELALRMADPAKDDIAARLDRVREGIDHIARRERTAFEKTALIAPVRPVPQRAAALRLDLTALRRHPERGGERFLADLAAFERAVESGLLRIEEAIGLAEARIARRNELRGRLEAFFALLAARSLEEERAAAPLYRTAHNLLYQAPCELAEAERAVERFAEAVRHHTHRPRGGDPG</sequence>
<comment type="caution">
    <text evidence="2">The sequence shown here is derived from an EMBL/GenBank/DDBJ whole genome shotgun (WGS) entry which is preliminary data.</text>
</comment>
<dbReference type="InterPro" id="IPR009003">
    <property type="entry name" value="Peptidase_S1_PA"/>
</dbReference>
<dbReference type="Gene3D" id="2.40.10.120">
    <property type="match status" value="1"/>
</dbReference>
<gene>
    <name evidence="2" type="ORF">ACFPP6_32625</name>
</gene>
<reference evidence="3" key="1">
    <citation type="journal article" date="2019" name="Int. J. Syst. Evol. Microbiol.">
        <title>The Global Catalogue of Microorganisms (GCM) 10K type strain sequencing project: providing services to taxonomists for standard genome sequencing and annotation.</title>
        <authorList>
            <consortium name="The Broad Institute Genomics Platform"/>
            <consortium name="The Broad Institute Genome Sequencing Center for Infectious Disease"/>
            <person name="Wu L."/>
            <person name="Ma J."/>
        </authorList>
    </citation>
    <scope>NUCLEOTIDE SEQUENCE [LARGE SCALE GENOMIC DNA]</scope>
    <source>
        <strain evidence="3">CGMCC 4.1641</strain>
    </source>
</reference>
<dbReference type="Pfam" id="PF13365">
    <property type="entry name" value="Trypsin_2"/>
    <property type="match status" value="1"/>
</dbReference>
<protein>
    <submittedName>
        <fullName evidence="2">Trypsin-like peptidase domain-containing protein</fullName>
    </submittedName>
</protein>
<evidence type="ECO:0000313" key="2">
    <source>
        <dbReference type="EMBL" id="MFC5149406.1"/>
    </source>
</evidence>
<dbReference type="SUPFAM" id="SSF50494">
    <property type="entry name" value="Trypsin-like serine proteases"/>
    <property type="match status" value="1"/>
</dbReference>
<feature type="compositionally biased region" description="Pro residues" evidence="1">
    <location>
        <begin position="398"/>
        <end position="420"/>
    </location>
</feature>
<feature type="compositionally biased region" description="Low complexity" evidence="1">
    <location>
        <begin position="305"/>
        <end position="318"/>
    </location>
</feature>
<dbReference type="RefSeq" id="WP_382049981.1">
    <property type="nucleotide sequence ID" value="NZ_JBHSKJ010000026.1"/>
</dbReference>
<feature type="region of interest" description="Disordered" evidence="1">
    <location>
        <begin position="301"/>
        <end position="441"/>
    </location>
</feature>
<proteinExistence type="predicted"/>
<dbReference type="Proteomes" id="UP001596222">
    <property type="component" value="Unassembled WGS sequence"/>
</dbReference>